<dbReference type="EMBL" id="BAAAUX010000001">
    <property type="protein sequence ID" value="GAA2773739.1"/>
    <property type="molecule type" value="Genomic_DNA"/>
</dbReference>
<organism evidence="1 2">
    <name type="scientific">Saccharopolyspora taberi</name>
    <dbReference type="NCBI Taxonomy" id="60895"/>
    <lineage>
        <taxon>Bacteria</taxon>
        <taxon>Bacillati</taxon>
        <taxon>Actinomycetota</taxon>
        <taxon>Actinomycetes</taxon>
        <taxon>Pseudonocardiales</taxon>
        <taxon>Pseudonocardiaceae</taxon>
        <taxon>Saccharopolyspora</taxon>
    </lineage>
</organism>
<protein>
    <submittedName>
        <fullName evidence="1">Uncharacterized protein</fullName>
    </submittedName>
</protein>
<evidence type="ECO:0000313" key="1">
    <source>
        <dbReference type="EMBL" id="GAA2773739.1"/>
    </source>
</evidence>
<evidence type="ECO:0000313" key="2">
    <source>
        <dbReference type="Proteomes" id="UP001500979"/>
    </source>
</evidence>
<sequence>MDITDVYQVVTLTEPQGEGGERLEPGTYVIGGEYANDDGTEIVIRVDHVTDVEGFDATQYVAQRIAASLAGGTVELTEPGGSR</sequence>
<reference evidence="1 2" key="1">
    <citation type="journal article" date="2019" name="Int. J. Syst. Evol. Microbiol.">
        <title>The Global Catalogue of Microorganisms (GCM) 10K type strain sequencing project: providing services to taxonomists for standard genome sequencing and annotation.</title>
        <authorList>
            <consortium name="The Broad Institute Genomics Platform"/>
            <consortium name="The Broad Institute Genome Sequencing Center for Infectious Disease"/>
            <person name="Wu L."/>
            <person name="Ma J."/>
        </authorList>
    </citation>
    <scope>NUCLEOTIDE SEQUENCE [LARGE SCALE GENOMIC DNA]</scope>
    <source>
        <strain evidence="1 2">JCM 9383</strain>
    </source>
</reference>
<comment type="caution">
    <text evidence="1">The sequence shown here is derived from an EMBL/GenBank/DDBJ whole genome shotgun (WGS) entry which is preliminary data.</text>
</comment>
<accession>A0ABN3V1R0</accession>
<dbReference type="RefSeq" id="WP_344677368.1">
    <property type="nucleotide sequence ID" value="NZ_BAAAUX010000001.1"/>
</dbReference>
<name>A0ABN3V1R0_9PSEU</name>
<proteinExistence type="predicted"/>
<gene>
    <name evidence="1" type="ORF">GCM10010470_01860</name>
</gene>
<keyword evidence="2" id="KW-1185">Reference proteome</keyword>
<dbReference type="Proteomes" id="UP001500979">
    <property type="component" value="Unassembled WGS sequence"/>
</dbReference>